<dbReference type="RefSeq" id="XP_001579699.1">
    <property type="nucleotide sequence ID" value="XM_001579649.1"/>
</dbReference>
<evidence type="ECO:0000256" key="1">
    <source>
        <dbReference type="SAM" id="MobiDB-lite"/>
    </source>
</evidence>
<dbReference type="InParanoid" id="A2DLT0"/>
<accession>A2DLT0</accession>
<dbReference type="FunCoup" id="A2DLT0">
    <property type="interactions" value="68"/>
</dbReference>
<keyword evidence="3" id="KW-1185">Reference proteome</keyword>
<dbReference type="Proteomes" id="UP000001542">
    <property type="component" value="Unassembled WGS sequence"/>
</dbReference>
<evidence type="ECO:0000313" key="3">
    <source>
        <dbReference type="Proteomes" id="UP000001542"/>
    </source>
</evidence>
<name>A2DLT0_TRIV3</name>
<feature type="region of interest" description="Disordered" evidence="1">
    <location>
        <begin position="1"/>
        <end position="57"/>
    </location>
</feature>
<protein>
    <submittedName>
        <fullName evidence="2">EDRK rich factor, putative</fullName>
    </submittedName>
</protein>
<sequence length="57" mass="6218">MTRGPQRERERARAEARNAKHEKKGATGDLASRKERDAAAMRAKQEAAAAKKAAEGK</sequence>
<organism evidence="2 3">
    <name type="scientific">Trichomonas vaginalis (strain ATCC PRA-98 / G3)</name>
    <dbReference type="NCBI Taxonomy" id="412133"/>
    <lineage>
        <taxon>Eukaryota</taxon>
        <taxon>Metamonada</taxon>
        <taxon>Parabasalia</taxon>
        <taxon>Trichomonadida</taxon>
        <taxon>Trichomonadidae</taxon>
        <taxon>Trichomonas</taxon>
    </lineage>
</organism>
<reference evidence="2" key="2">
    <citation type="journal article" date="2007" name="Science">
        <title>Draft genome sequence of the sexually transmitted pathogen Trichomonas vaginalis.</title>
        <authorList>
            <person name="Carlton J.M."/>
            <person name="Hirt R.P."/>
            <person name="Silva J.C."/>
            <person name="Delcher A.L."/>
            <person name="Schatz M."/>
            <person name="Zhao Q."/>
            <person name="Wortman J.R."/>
            <person name="Bidwell S.L."/>
            <person name="Alsmark U.C.M."/>
            <person name="Besteiro S."/>
            <person name="Sicheritz-Ponten T."/>
            <person name="Noel C.J."/>
            <person name="Dacks J.B."/>
            <person name="Foster P.G."/>
            <person name="Simillion C."/>
            <person name="Van de Peer Y."/>
            <person name="Miranda-Saavedra D."/>
            <person name="Barton G.J."/>
            <person name="Westrop G.D."/>
            <person name="Mueller S."/>
            <person name="Dessi D."/>
            <person name="Fiori P.L."/>
            <person name="Ren Q."/>
            <person name="Paulsen I."/>
            <person name="Zhang H."/>
            <person name="Bastida-Corcuera F.D."/>
            <person name="Simoes-Barbosa A."/>
            <person name="Brown M.T."/>
            <person name="Hayes R.D."/>
            <person name="Mukherjee M."/>
            <person name="Okumura C.Y."/>
            <person name="Schneider R."/>
            <person name="Smith A.J."/>
            <person name="Vanacova S."/>
            <person name="Villalvazo M."/>
            <person name="Haas B.J."/>
            <person name="Pertea M."/>
            <person name="Feldblyum T.V."/>
            <person name="Utterback T.R."/>
            <person name="Shu C.L."/>
            <person name="Osoegawa K."/>
            <person name="de Jong P.J."/>
            <person name="Hrdy I."/>
            <person name="Horvathova L."/>
            <person name="Zubacova Z."/>
            <person name="Dolezal P."/>
            <person name="Malik S.B."/>
            <person name="Logsdon J.M. Jr."/>
            <person name="Henze K."/>
            <person name="Gupta A."/>
            <person name="Wang C.C."/>
            <person name="Dunne R.L."/>
            <person name="Upcroft J.A."/>
            <person name="Upcroft P."/>
            <person name="White O."/>
            <person name="Salzberg S.L."/>
            <person name="Tang P."/>
            <person name="Chiu C.-H."/>
            <person name="Lee Y.-S."/>
            <person name="Embley T.M."/>
            <person name="Coombs G.H."/>
            <person name="Mottram J.C."/>
            <person name="Tachezy J."/>
            <person name="Fraser-Liggett C.M."/>
            <person name="Johnson P.J."/>
        </authorList>
    </citation>
    <scope>NUCLEOTIDE SEQUENCE [LARGE SCALE GENOMIC DNA]</scope>
    <source>
        <strain evidence="2">G3</strain>
    </source>
</reference>
<feature type="compositionally biased region" description="Basic and acidic residues" evidence="1">
    <location>
        <begin position="31"/>
        <end position="45"/>
    </location>
</feature>
<dbReference type="AlphaFoldDB" id="A2DLT0"/>
<reference evidence="2" key="1">
    <citation type="submission" date="2006-10" db="EMBL/GenBank/DDBJ databases">
        <authorList>
            <person name="Amadeo P."/>
            <person name="Zhao Q."/>
            <person name="Wortman J."/>
            <person name="Fraser-Liggett C."/>
            <person name="Carlton J."/>
        </authorList>
    </citation>
    <scope>NUCLEOTIDE SEQUENCE</scope>
    <source>
        <strain evidence="2">G3</strain>
    </source>
</reference>
<dbReference type="VEuPathDB" id="TrichDB:TVAGG3_0581530"/>
<feature type="compositionally biased region" description="Basic and acidic residues" evidence="1">
    <location>
        <begin position="1"/>
        <end position="19"/>
    </location>
</feature>
<proteinExistence type="predicted"/>
<dbReference type="EMBL" id="DS113216">
    <property type="protein sequence ID" value="EAY18713.1"/>
    <property type="molecule type" value="Genomic_DNA"/>
</dbReference>
<gene>
    <name evidence="2" type="ORF">TVAG_063180</name>
</gene>
<evidence type="ECO:0000313" key="2">
    <source>
        <dbReference type="EMBL" id="EAY18713.1"/>
    </source>
</evidence>
<dbReference type="KEGG" id="tva:5464227"/>